<reference evidence="1" key="2">
    <citation type="journal article" date="2015" name="Data Brief">
        <title>Shoot transcriptome of the giant reed, Arundo donax.</title>
        <authorList>
            <person name="Barrero R.A."/>
            <person name="Guerrero F.D."/>
            <person name="Moolhuijzen P."/>
            <person name="Goolsby J.A."/>
            <person name="Tidwell J."/>
            <person name="Bellgard S.E."/>
            <person name="Bellgard M.I."/>
        </authorList>
    </citation>
    <scope>NUCLEOTIDE SEQUENCE</scope>
    <source>
        <tissue evidence="1">Shoot tissue taken approximately 20 cm above the soil surface</tissue>
    </source>
</reference>
<evidence type="ECO:0000313" key="1">
    <source>
        <dbReference type="EMBL" id="JAD62166.1"/>
    </source>
</evidence>
<dbReference type="EMBL" id="GBRH01235729">
    <property type="protein sequence ID" value="JAD62166.1"/>
    <property type="molecule type" value="Transcribed_RNA"/>
</dbReference>
<proteinExistence type="predicted"/>
<name>A0A0A9BFR3_ARUDO</name>
<sequence>MSLTYFTELLIWRSDPLGKSLMPVPCPGSLVQKQQQPDVVAALANRVLDTG</sequence>
<dbReference type="AlphaFoldDB" id="A0A0A9BFR3"/>
<reference evidence="1" key="1">
    <citation type="submission" date="2014-09" db="EMBL/GenBank/DDBJ databases">
        <authorList>
            <person name="Magalhaes I.L.F."/>
            <person name="Oliveira U."/>
            <person name="Santos F.R."/>
            <person name="Vidigal T.H.D.A."/>
            <person name="Brescovit A.D."/>
            <person name="Santos A.J."/>
        </authorList>
    </citation>
    <scope>NUCLEOTIDE SEQUENCE</scope>
    <source>
        <tissue evidence="1">Shoot tissue taken approximately 20 cm above the soil surface</tissue>
    </source>
</reference>
<organism evidence="1">
    <name type="scientific">Arundo donax</name>
    <name type="common">Giant reed</name>
    <name type="synonym">Donax arundinaceus</name>
    <dbReference type="NCBI Taxonomy" id="35708"/>
    <lineage>
        <taxon>Eukaryota</taxon>
        <taxon>Viridiplantae</taxon>
        <taxon>Streptophyta</taxon>
        <taxon>Embryophyta</taxon>
        <taxon>Tracheophyta</taxon>
        <taxon>Spermatophyta</taxon>
        <taxon>Magnoliopsida</taxon>
        <taxon>Liliopsida</taxon>
        <taxon>Poales</taxon>
        <taxon>Poaceae</taxon>
        <taxon>PACMAD clade</taxon>
        <taxon>Arundinoideae</taxon>
        <taxon>Arundineae</taxon>
        <taxon>Arundo</taxon>
    </lineage>
</organism>
<accession>A0A0A9BFR3</accession>
<protein>
    <submittedName>
        <fullName evidence="1">Uncharacterized protein</fullName>
    </submittedName>
</protein>